<comment type="subcellular location">
    <subcellularLocation>
        <location evidence="2">Cell inner membrane</location>
    </subcellularLocation>
</comment>
<dbReference type="CDD" id="cd01949">
    <property type="entry name" value="GGDEF"/>
    <property type="match status" value="1"/>
</dbReference>
<dbReference type="SMART" id="SM00267">
    <property type="entry name" value="GGDEF"/>
    <property type="match status" value="1"/>
</dbReference>
<keyword evidence="5" id="KW-0597">Phosphoprotein</keyword>
<dbReference type="PROSITE" id="PS50110">
    <property type="entry name" value="RESPONSE_REGULATORY"/>
    <property type="match status" value="1"/>
</dbReference>
<dbReference type="Gene3D" id="3.30.70.270">
    <property type="match status" value="1"/>
</dbReference>
<dbReference type="InterPro" id="IPR043128">
    <property type="entry name" value="Rev_trsase/Diguanyl_cyclase"/>
</dbReference>
<evidence type="ECO:0000256" key="3">
    <source>
        <dbReference type="ARBA" id="ARBA00012528"/>
    </source>
</evidence>
<dbReference type="InterPro" id="IPR000160">
    <property type="entry name" value="GGDEF_dom"/>
</dbReference>
<reference evidence="8 9" key="1">
    <citation type="submission" date="2017-06" db="EMBL/GenBank/DDBJ databases">
        <title>Evolution towards high GC content and high-temperature stress adaptation in endophytic Pseudomonas oryzihabitans impacted its plant-growth promoting traits.</title>
        <authorList>
            <person name="Nascimento F.X."/>
        </authorList>
    </citation>
    <scope>NUCLEOTIDE SEQUENCE [LARGE SCALE GENOMIC DNA]</scope>
    <source>
        <strain evidence="8 9">MS8</strain>
    </source>
</reference>
<organism evidence="8 9">
    <name type="scientific">Pseudomonas oryzihabitans</name>
    <dbReference type="NCBI Taxonomy" id="47885"/>
    <lineage>
        <taxon>Bacteria</taxon>
        <taxon>Pseudomonadati</taxon>
        <taxon>Pseudomonadota</taxon>
        <taxon>Gammaproteobacteria</taxon>
        <taxon>Pseudomonadales</taxon>
        <taxon>Pseudomonadaceae</taxon>
        <taxon>Pseudomonas</taxon>
    </lineage>
</organism>
<dbReference type="InterPro" id="IPR050469">
    <property type="entry name" value="Diguanylate_Cyclase"/>
</dbReference>
<feature type="domain" description="Response regulatory" evidence="6">
    <location>
        <begin position="18"/>
        <end position="135"/>
    </location>
</feature>
<accession>A0A2Z5ACI0</accession>
<dbReference type="PANTHER" id="PTHR45138:SF9">
    <property type="entry name" value="DIGUANYLATE CYCLASE DGCM-RELATED"/>
    <property type="match status" value="1"/>
</dbReference>
<evidence type="ECO:0000256" key="4">
    <source>
        <dbReference type="ARBA" id="ARBA00034247"/>
    </source>
</evidence>
<evidence type="ECO:0000256" key="1">
    <source>
        <dbReference type="ARBA" id="ARBA00001946"/>
    </source>
</evidence>
<dbReference type="InterPro" id="IPR011006">
    <property type="entry name" value="CheY-like_superfamily"/>
</dbReference>
<dbReference type="InterPro" id="IPR029787">
    <property type="entry name" value="Nucleotide_cyclase"/>
</dbReference>
<dbReference type="GO" id="GO:1902201">
    <property type="term" value="P:negative regulation of bacterial-type flagellum-dependent cell motility"/>
    <property type="evidence" value="ECO:0007669"/>
    <property type="project" value="TreeGrafter"/>
</dbReference>
<sequence>MATHEGNAQDSLNAPKVRLLLVDDQLIIIEALRRMIADQPDIELHYCLDAHQAVNMALQLKPTVVLQDLIMPEIDGLETVRRFRAEPALRDVPIVVLSSKEDPQVKAQSFATGANDYLVKLPDKLELLARVRYHSEAHVLRAQRDEAFRFLRESQRQLAEANIQLQKLVAIDSLTGINNRRHFDQTYEGEWLRARRNRQPLALLLCDVDHFKRYNDTYGHLSGDLCLKKVAAVLTEQLKRPADLVARYGGEEFAMVLPETDAEGALKVAEACRAGVERLQVAHSGSDLGFVTISIGVGSIQPQSGDDHEAFIECTDQALYQAKAEGRNRVHLVKGGKDLAPEGVSPNG</sequence>
<dbReference type="RefSeq" id="WP_208691687.1">
    <property type="nucleotide sequence ID" value="NZ_CP022198.1"/>
</dbReference>
<name>A0A2Z5ACI0_9PSED</name>
<proteinExistence type="predicted"/>
<dbReference type="Pfam" id="PF00990">
    <property type="entry name" value="GGDEF"/>
    <property type="match status" value="1"/>
</dbReference>
<gene>
    <name evidence="8" type="ORF">CE139_17780</name>
</gene>
<dbReference type="AlphaFoldDB" id="A0A2Z5ACI0"/>
<dbReference type="InterPro" id="IPR001789">
    <property type="entry name" value="Sig_transdc_resp-reg_receiver"/>
</dbReference>
<dbReference type="Gene3D" id="3.40.50.2300">
    <property type="match status" value="1"/>
</dbReference>
<dbReference type="NCBIfam" id="TIGR00254">
    <property type="entry name" value="GGDEF"/>
    <property type="match status" value="1"/>
</dbReference>
<dbReference type="PANTHER" id="PTHR45138">
    <property type="entry name" value="REGULATORY COMPONENTS OF SENSORY TRANSDUCTION SYSTEM"/>
    <property type="match status" value="1"/>
</dbReference>
<dbReference type="GO" id="GO:0043709">
    <property type="term" value="P:cell adhesion involved in single-species biofilm formation"/>
    <property type="evidence" value="ECO:0007669"/>
    <property type="project" value="TreeGrafter"/>
</dbReference>
<dbReference type="Proteomes" id="UP000250579">
    <property type="component" value="Chromosome"/>
</dbReference>
<evidence type="ECO:0000313" key="8">
    <source>
        <dbReference type="EMBL" id="AXA67592.1"/>
    </source>
</evidence>
<dbReference type="EC" id="2.7.7.65" evidence="3"/>
<dbReference type="SMART" id="SM00448">
    <property type="entry name" value="REC"/>
    <property type="match status" value="1"/>
</dbReference>
<evidence type="ECO:0000259" key="6">
    <source>
        <dbReference type="PROSITE" id="PS50110"/>
    </source>
</evidence>
<feature type="modified residue" description="4-aspartylphosphate" evidence="5">
    <location>
        <position position="68"/>
    </location>
</feature>
<dbReference type="GO" id="GO:0005886">
    <property type="term" value="C:plasma membrane"/>
    <property type="evidence" value="ECO:0007669"/>
    <property type="project" value="UniProtKB-SubCell"/>
</dbReference>
<dbReference type="STRING" id="47885.APT59_13790"/>
<dbReference type="FunFam" id="3.30.70.270:FF:000001">
    <property type="entry name" value="Diguanylate cyclase domain protein"/>
    <property type="match status" value="1"/>
</dbReference>
<evidence type="ECO:0000259" key="7">
    <source>
        <dbReference type="PROSITE" id="PS50887"/>
    </source>
</evidence>
<dbReference type="PROSITE" id="PS50887">
    <property type="entry name" value="GGDEF"/>
    <property type="match status" value="1"/>
</dbReference>
<dbReference type="Pfam" id="PF00072">
    <property type="entry name" value="Response_reg"/>
    <property type="match status" value="1"/>
</dbReference>
<protein>
    <recommendedName>
        <fullName evidence="3">diguanylate cyclase</fullName>
        <ecNumber evidence="3">2.7.7.65</ecNumber>
    </recommendedName>
</protein>
<dbReference type="SUPFAM" id="SSF52172">
    <property type="entry name" value="CheY-like"/>
    <property type="match status" value="1"/>
</dbReference>
<feature type="domain" description="GGDEF" evidence="7">
    <location>
        <begin position="199"/>
        <end position="335"/>
    </location>
</feature>
<comment type="cofactor">
    <cofactor evidence="1">
        <name>Mg(2+)</name>
        <dbReference type="ChEBI" id="CHEBI:18420"/>
    </cofactor>
</comment>
<evidence type="ECO:0000256" key="2">
    <source>
        <dbReference type="ARBA" id="ARBA00004533"/>
    </source>
</evidence>
<evidence type="ECO:0000313" key="9">
    <source>
        <dbReference type="Proteomes" id="UP000250579"/>
    </source>
</evidence>
<evidence type="ECO:0000256" key="5">
    <source>
        <dbReference type="PROSITE-ProRule" id="PRU00169"/>
    </source>
</evidence>
<dbReference type="GO" id="GO:0052621">
    <property type="term" value="F:diguanylate cyclase activity"/>
    <property type="evidence" value="ECO:0007669"/>
    <property type="project" value="UniProtKB-EC"/>
</dbReference>
<dbReference type="SUPFAM" id="SSF55073">
    <property type="entry name" value="Nucleotide cyclase"/>
    <property type="match status" value="1"/>
</dbReference>
<dbReference type="GO" id="GO:0000160">
    <property type="term" value="P:phosphorelay signal transduction system"/>
    <property type="evidence" value="ECO:0007669"/>
    <property type="project" value="InterPro"/>
</dbReference>
<comment type="catalytic activity">
    <reaction evidence="4">
        <text>2 GTP = 3',3'-c-di-GMP + 2 diphosphate</text>
        <dbReference type="Rhea" id="RHEA:24898"/>
        <dbReference type="ChEBI" id="CHEBI:33019"/>
        <dbReference type="ChEBI" id="CHEBI:37565"/>
        <dbReference type="ChEBI" id="CHEBI:58805"/>
        <dbReference type="EC" id="2.7.7.65"/>
    </reaction>
</comment>
<dbReference type="EMBL" id="CP022198">
    <property type="protein sequence ID" value="AXA67592.1"/>
    <property type="molecule type" value="Genomic_DNA"/>
</dbReference>